<keyword evidence="16" id="KW-1185">Reference proteome</keyword>
<comment type="caution">
    <text evidence="15">The sequence shown here is derived from an EMBL/GenBank/DDBJ whole genome shotgun (WGS) entry which is preliminary data.</text>
</comment>
<evidence type="ECO:0000256" key="5">
    <source>
        <dbReference type="ARBA" id="ARBA00022679"/>
    </source>
</evidence>
<evidence type="ECO:0000256" key="6">
    <source>
        <dbReference type="ARBA" id="ARBA00022692"/>
    </source>
</evidence>
<keyword evidence="8" id="KW-1133">Transmembrane helix</keyword>
<feature type="region of interest" description="Disordered" evidence="14">
    <location>
        <begin position="612"/>
        <end position="656"/>
    </location>
</feature>
<dbReference type="PANTHER" id="PTHR31741:SF6">
    <property type="entry name" value="PROTEIN EMBRYO SAC DEVELOPMENT ARREST 30"/>
    <property type="match status" value="1"/>
</dbReference>
<accession>A0AAP0FWA6</accession>
<comment type="pathway">
    <text evidence="2">Glycan metabolism.</text>
</comment>
<name>A0AAP0FWA6_9ASPA</name>
<keyword evidence="11" id="KW-0294">Fucose metabolism</keyword>
<evidence type="ECO:0000313" key="15">
    <source>
        <dbReference type="EMBL" id="KAK8918782.1"/>
    </source>
</evidence>
<keyword evidence="7" id="KW-0735">Signal-anchor</keyword>
<organism evidence="15 16">
    <name type="scientific">Platanthera zijinensis</name>
    <dbReference type="NCBI Taxonomy" id="2320716"/>
    <lineage>
        <taxon>Eukaryota</taxon>
        <taxon>Viridiplantae</taxon>
        <taxon>Streptophyta</taxon>
        <taxon>Embryophyta</taxon>
        <taxon>Tracheophyta</taxon>
        <taxon>Spermatophyta</taxon>
        <taxon>Magnoliopsida</taxon>
        <taxon>Liliopsida</taxon>
        <taxon>Asparagales</taxon>
        <taxon>Orchidaceae</taxon>
        <taxon>Orchidoideae</taxon>
        <taxon>Orchideae</taxon>
        <taxon>Orchidinae</taxon>
        <taxon>Platanthera</taxon>
    </lineage>
</organism>
<comment type="subcellular location">
    <subcellularLocation>
        <location evidence="1">Membrane</location>
        <topology evidence="1">Single-pass type II membrane protein</topology>
    </subcellularLocation>
</comment>
<evidence type="ECO:0000256" key="4">
    <source>
        <dbReference type="ARBA" id="ARBA00022676"/>
    </source>
</evidence>
<reference evidence="15 16" key="1">
    <citation type="journal article" date="2022" name="Nat. Plants">
        <title>Genomes of leafy and leafless Platanthera orchids illuminate the evolution of mycoheterotrophy.</title>
        <authorList>
            <person name="Li M.H."/>
            <person name="Liu K.W."/>
            <person name="Li Z."/>
            <person name="Lu H.C."/>
            <person name="Ye Q.L."/>
            <person name="Zhang D."/>
            <person name="Wang J.Y."/>
            <person name="Li Y.F."/>
            <person name="Zhong Z.M."/>
            <person name="Liu X."/>
            <person name="Yu X."/>
            <person name="Liu D.K."/>
            <person name="Tu X.D."/>
            <person name="Liu B."/>
            <person name="Hao Y."/>
            <person name="Liao X.Y."/>
            <person name="Jiang Y.T."/>
            <person name="Sun W.H."/>
            <person name="Chen J."/>
            <person name="Chen Y.Q."/>
            <person name="Ai Y."/>
            <person name="Zhai J.W."/>
            <person name="Wu S.S."/>
            <person name="Zhou Z."/>
            <person name="Hsiao Y.Y."/>
            <person name="Wu W.L."/>
            <person name="Chen Y.Y."/>
            <person name="Lin Y.F."/>
            <person name="Hsu J.L."/>
            <person name="Li C.Y."/>
            <person name="Wang Z.W."/>
            <person name="Zhao X."/>
            <person name="Zhong W.Y."/>
            <person name="Ma X.K."/>
            <person name="Ma L."/>
            <person name="Huang J."/>
            <person name="Chen G.Z."/>
            <person name="Huang M.Z."/>
            <person name="Huang L."/>
            <person name="Peng D.H."/>
            <person name="Luo Y.B."/>
            <person name="Zou S.Q."/>
            <person name="Chen S.P."/>
            <person name="Lan S."/>
            <person name="Tsai W.C."/>
            <person name="Van de Peer Y."/>
            <person name="Liu Z.J."/>
        </authorList>
    </citation>
    <scope>NUCLEOTIDE SEQUENCE [LARGE SCALE GENOMIC DNA]</scope>
    <source>
        <strain evidence="15">Lor287</strain>
    </source>
</reference>
<evidence type="ECO:0000256" key="8">
    <source>
        <dbReference type="ARBA" id="ARBA00022989"/>
    </source>
</evidence>
<feature type="compositionally biased region" description="Basic and acidic residues" evidence="14">
    <location>
        <begin position="634"/>
        <end position="647"/>
    </location>
</feature>
<keyword evidence="12" id="KW-0119">Carbohydrate metabolism</keyword>
<protein>
    <recommendedName>
        <fullName evidence="13">O-fucosyltransferase family protein</fullName>
    </recommendedName>
</protein>
<feature type="compositionally biased region" description="Polar residues" evidence="14">
    <location>
        <begin position="382"/>
        <end position="391"/>
    </location>
</feature>
<gene>
    <name evidence="15" type="ORF">KSP39_PZI021931</name>
</gene>
<proteinExistence type="inferred from homology"/>
<feature type="region of interest" description="Disordered" evidence="14">
    <location>
        <begin position="382"/>
        <end position="401"/>
    </location>
</feature>
<dbReference type="GO" id="GO:0016020">
    <property type="term" value="C:membrane"/>
    <property type="evidence" value="ECO:0007669"/>
    <property type="project" value="UniProtKB-SubCell"/>
</dbReference>
<comment type="similarity">
    <text evidence="3">Belongs to the glycosyltransferase GT106 family.</text>
</comment>
<dbReference type="PANTHER" id="PTHR31741">
    <property type="entry name" value="OS02G0726500 PROTEIN-RELATED"/>
    <property type="match status" value="1"/>
</dbReference>
<keyword evidence="10" id="KW-0325">Glycoprotein</keyword>
<dbReference type="GO" id="GO:0005794">
    <property type="term" value="C:Golgi apparatus"/>
    <property type="evidence" value="ECO:0007669"/>
    <property type="project" value="TreeGrafter"/>
</dbReference>
<evidence type="ECO:0000256" key="9">
    <source>
        <dbReference type="ARBA" id="ARBA00023136"/>
    </source>
</evidence>
<dbReference type="AlphaFoldDB" id="A0AAP0FWA6"/>
<sequence length="656" mass="74181">MVVKNKFKLIALVGIAFSAVSLLVHLLLANYSAGETIQYRPIADAIYQIGQKFRYRKLWGSVRSLEALQPYANPRNTYPVPRDHNGFLYAKIYGGFDHVRSSICDLVAVARMLNATLVIPEIQESLRSKGVSSKFKSFSYVYNEEQFIAALSNDITIVKSLPEDLKKERKKKNYPTFSIRYSASPRFYIKEVLPKLEVSQVVGLVIADGGCLESILPKDMEEYQRLRCRVAFHALQFRPEIQALGNLMVARLRASSRPYLAFHPGLTRDVLAFHGCAELFQDVHTELIQKRRMQMIKRGIVHGNLSIDSMLQKRQGLCPLMPEEVGLLLRAMGYPSDAVIYVAGAETFGGQRSLIPLRAMYTNLVDRTSLCSKKELSTLLGSESSIPTNLHNPPPQKTKEQLMEEWNKAGPRPRPLPPPPSRPFYQYEKEGWYGWIAENDTEPDPSLMDLRMQAHRLIWNALDYHVSVEADAFFPGFHNDGSGWPDFSSLVMGHRLYQMASSRTFRPDRKSIVRLLDTIRDNMYHPGNNWTASVRRHLNDSLGVSGLISEAKTSKPKSFISHPLPECSCRASKPSQVPDPVKGPDGRVLYGDEEICPEWLLRSLEMVLVDSGDVKDDPDELPDDVPDFVLLENSGDRNRVEEGRVGEQSEEIDPDD</sequence>
<keyword evidence="5" id="KW-0808">Transferase</keyword>
<evidence type="ECO:0000256" key="14">
    <source>
        <dbReference type="SAM" id="MobiDB-lite"/>
    </source>
</evidence>
<evidence type="ECO:0000256" key="11">
    <source>
        <dbReference type="ARBA" id="ARBA00023253"/>
    </source>
</evidence>
<dbReference type="Proteomes" id="UP001418222">
    <property type="component" value="Unassembled WGS sequence"/>
</dbReference>
<dbReference type="GO" id="GO:0006004">
    <property type="term" value="P:fucose metabolic process"/>
    <property type="evidence" value="ECO:0007669"/>
    <property type="project" value="UniProtKB-KW"/>
</dbReference>
<evidence type="ECO:0000256" key="13">
    <source>
        <dbReference type="ARBA" id="ARBA00030350"/>
    </source>
</evidence>
<evidence type="ECO:0000256" key="7">
    <source>
        <dbReference type="ARBA" id="ARBA00022968"/>
    </source>
</evidence>
<evidence type="ECO:0000256" key="12">
    <source>
        <dbReference type="ARBA" id="ARBA00023277"/>
    </source>
</evidence>
<evidence type="ECO:0000313" key="16">
    <source>
        <dbReference type="Proteomes" id="UP001418222"/>
    </source>
</evidence>
<evidence type="ECO:0000256" key="2">
    <source>
        <dbReference type="ARBA" id="ARBA00004881"/>
    </source>
</evidence>
<dbReference type="EMBL" id="JBBWWQ010000019">
    <property type="protein sequence ID" value="KAK8918782.1"/>
    <property type="molecule type" value="Genomic_DNA"/>
</dbReference>
<dbReference type="InterPro" id="IPR019378">
    <property type="entry name" value="GDP-Fuc_O-FucTrfase"/>
</dbReference>
<evidence type="ECO:0000256" key="1">
    <source>
        <dbReference type="ARBA" id="ARBA00004606"/>
    </source>
</evidence>
<keyword evidence="4" id="KW-0328">Glycosyltransferase</keyword>
<keyword evidence="9" id="KW-0472">Membrane</keyword>
<keyword evidence="6" id="KW-0812">Transmembrane</keyword>
<dbReference type="GO" id="GO:0016757">
    <property type="term" value="F:glycosyltransferase activity"/>
    <property type="evidence" value="ECO:0007669"/>
    <property type="project" value="UniProtKB-KW"/>
</dbReference>
<evidence type="ECO:0000256" key="3">
    <source>
        <dbReference type="ARBA" id="ARBA00007737"/>
    </source>
</evidence>
<feature type="compositionally biased region" description="Acidic residues" evidence="14">
    <location>
        <begin position="616"/>
        <end position="626"/>
    </location>
</feature>
<evidence type="ECO:0000256" key="10">
    <source>
        <dbReference type="ARBA" id="ARBA00023180"/>
    </source>
</evidence>
<dbReference type="Pfam" id="PF10250">
    <property type="entry name" value="O-FucT"/>
    <property type="match status" value="1"/>
</dbReference>